<sequence>MFTQLKSAYPEVGWVRLLFQAAVVPDKTKNMFTLKPTTLYYEKPVEPKMLSSDTRNLAVSIAISKAGDPKSVIASTLFPFREVPPKTYLGKFYFAGSESPAYLAPTLTDKEKANLAKLAEQPDPPSPWTDRNYQAKARTYCAKVAAYNNKLKKGLSPIAAPECPVDANIAKLELTAAQEAFQQRLKDNDPPQDAPTAIDMGRVTVSASVTEMKEPRKFLTFISKVAVAAAPGISAALEAKLPANRAAAGEAEKQDYEAYQLAVSNVQVAQAKYDAETDPVAKYQKKYDLDQAKVAANRAARQAGRAEPYTIM</sequence>
<dbReference type="Proteomes" id="UP000254537">
    <property type="component" value="Chromosome"/>
</dbReference>
<protein>
    <submittedName>
        <fullName evidence="1">Uncharacterized protein</fullName>
    </submittedName>
</protein>
<accession>A0A345Y233</accession>
<organism evidence="1 2">
    <name type="scientific">Crenobacter cavernae</name>
    <dbReference type="NCBI Taxonomy" id="2290923"/>
    <lineage>
        <taxon>Bacteria</taxon>
        <taxon>Pseudomonadati</taxon>
        <taxon>Pseudomonadota</taxon>
        <taxon>Betaproteobacteria</taxon>
        <taxon>Neisseriales</taxon>
        <taxon>Neisseriaceae</taxon>
        <taxon>Crenobacter</taxon>
    </lineage>
</organism>
<gene>
    <name evidence="1" type="ORF">DWG20_00255</name>
</gene>
<proteinExistence type="predicted"/>
<dbReference type="EMBL" id="CP031337">
    <property type="protein sequence ID" value="AXK37985.1"/>
    <property type="molecule type" value="Genomic_DNA"/>
</dbReference>
<dbReference type="KEGG" id="ccah:DWG20_00255"/>
<evidence type="ECO:0000313" key="1">
    <source>
        <dbReference type="EMBL" id="AXK37985.1"/>
    </source>
</evidence>
<name>A0A345Y233_9NEIS</name>
<reference evidence="1 2" key="1">
    <citation type="submission" date="2018-07" db="EMBL/GenBank/DDBJ databases">
        <title>Crenobacter cavernae sp. nov., isolated from a karst cave.</title>
        <authorList>
            <person name="Zhu H."/>
        </authorList>
    </citation>
    <scope>NUCLEOTIDE SEQUENCE [LARGE SCALE GENOMIC DNA]</scope>
    <source>
        <strain evidence="1 2">K1W11S-77</strain>
    </source>
</reference>
<dbReference type="AlphaFoldDB" id="A0A345Y233"/>
<evidence type="ECO:0000313" key="2">
    <source>
        <dbReference type="Proteomes" id="UP000254537"/>
    </source>
</evidence>